<reference evidence="1 2" key="1">
    <citation type="submission" date="2019-08" db="EMBL/GenBank/DDBJ databases">
        <title>Lentzea from Indian Himalayas.</title>
        <authorList>
            <person name="Mandal S."/>
            <person name="Mallick Gupta A."/>
            <person name="Maiti P.K."/>
            <person name="Sarkar J."/>
            <person name="Mandal S."/>
        </authorList>
    </citation>
    <scope>NUCLEOTIDE SEQUENCE [LARGE SCALE GENOMIC DNA]</scope>
    <source>
        <strain evidence="1 2">PSKA42</strain>
    </source>
</reference>
<accession>A0ABX1FBB9</accession>
<evidence type="ECO:0000313" key="2">
    <source>
        <dbReference type="Proteomes" id="UP001515943"/>
    </source>
</evidence>
<protein>
    <submittedName>
        <fullName evidence="1">Uncharacterized protein</fullName>
    </submittedName>
</protein>
<dbReference type="EMBL" id="VSRL01000011">
    <property type="protein sequence ID" value="NKE56215.1"/>
    <property type="molecule type" value="Genomic_DNA"/>
</dbReference>
<organism evidence="1 2">
    <name type="scientific">Lentzea indica</name>
    <dbReference type="NCBI Taxonomy" id="2604800"/>
    <lineage>
        <taxon>Bacteria</taxon>
        <taxon>Bacillati</taxon>
        <taxon>Actinomycetota</taxon>
        <taxon>Actinomycetes</taxon>
        <taxon>Pseudonocardiales</taxon>
        <taxon>Pseudonocardiaceae</taxon>
        <taxon>Lentzea</taxon>
    </lineage>
</organism>
<proteinExistence type="predicted"/>
<evidence type="ECO:0000313" key="1">
    <source>
        <dbReference type="EMBL" id="NKE56215.1"/>
    </source>
</evidence>
<sequence length="412" mass="44756">MDDEFLLVPDPAELGLPDELPPIRVPDFATLASQARGSAFLTKVHQVATWLDGREVVVEDFELSAADTAAATAALGCSDNEFEMLWELAEDLDFIEVTDDEARPAEGLEEWPDGSDDDVVEVWDVAFEFVLTESVWYDGDLDPETDPDLGPAGPAMMFGLFLAGGNGLPRNELSELVRAGLTEKPDKDPFETAGDPTPALLGRLRELGAVEIVEDTVKLTPLALWGMRERYVALGVDIGVLPPVEQMTAADVLAAGALLSDEESAAESQAWLTLRAPEQAARELISAAVLGDAFERMYAVHLIRSNDLGTESLWRSAMDLPEMRPYAKTELAGEEPDIAEAAWLLTDVVAATGEVENAFPPEVPHELVQDMFDAMWRLPHPEAGEVLTMIGAEHPDKKIAKAARKAAFKVQP</sequence>
<keyword evidence="2" id="KW-1185">Reference proteome</keyword>
<gene>
    <name evidence="1" type="ORF">FXN61_04990</name>
</gene>
<name>A0ABX1FBB9_9PSEU</name>
<comment type="caution">
    <text evidence="1">The sequence shown here is derived from an EMBL/GenBank/DDBJ whole genome shotgun (WGS) entry which is preliminary data.</text>
</comment>
<dbReference type="Proteomes" id="UP001515943">
    <property type="component" value="Unassembled WGS sequence"/>
</dbReference>
<dbReference type="RefSeq" id="WP_167970712.1">
    <property type="nucleotide sequence ID" value="NZ_VSRL01000011.1"/>
</dbReference>